<protein>
    <submittedName>
        <fullName evidence="1">Uncharacterized protein</fullName>
    </submittedName>
</protein>
<sequence length="20" mass="2387">MRQELGCVHVIVKLLLQFLF</sequence>
<name>A0A0B0MRW1_GOSAR</name>
<reference evidence="2" key="1">
    <citation type="submission" date="2014-09" db="EMBL/GenBank/DDBJ databases">
        <authorList>
            <person name="Mudge J."/>
            <person name="Ramaraj T."/>
            <person name="Lindquist I.E."/>
            <person name="Bharti A.K."/>
            <person name="Sundararajan A."/>
            <person name="Cameron C.T."/>
            <person name="Woodward J.E."/>
            <person name="May G.D."/>
            <person name="Brubaker C."/>
            <person name="Broadhvest J."/>
            <person name="Wilkins T.A."/>
        </authorList>
    </citation>
    <scope>NUCLEOTIDE SEQUENCE</scope>
    <source>
        <strain evidence="2">cv. AKA8401</strain>
    </source>
</reference>
<proteinExistence type="predicted"/>
<keyword evidence="2" id="KW-1185">Reference proteome</keyword>
<comment type="caution">
    <text evidence="1">The sequence shown here is derived from an EMBL/GenBank/DDBJ whole genome shotgun (WGS) entry which is preliminary data.</text>
</comment>
<gene>
    <name evidence="1" type="ORF">F383_29673</name>
</gene>
<evidence type="ECO:0000313" key="2">
    <source>
        <dbReference type="Proteomes" id="UP000032142"/>
    </source>
</evidence>
<accession>A0A0B0MRW1</accession>
<dbReference type="AlphaFoldDB" id="A0A0B0MRW1"/>
<evidence type="ECO:0000313" key="1">
    <source>
        <dbReference type="EMBL" id="KHG04808.1"/>
    </source>
</evidence>
<dbReference type="Proteomes" id="UP000032142">
    <property type="component" value="Unassembled WGS sequence"/>
</dbReference>
<dbReference type="EMBL" id="JRRC01418626">
    <property type="protein sequence ID" value="KHG04808.1"/>
    <property type="molecule type" value="Genomic_DNA"/>
</dbReference>
<organism evidence="1 2">
    <name type="scientific">Gossypium arboreum</name>
    <name type="common">Tree cotton</name>
    <name type="synonym">Gossypium nanking</name>
    <dbReference type="NCBI Taxonomy" id="29729"/>
    <lineage>
        <taxon>Eukaryota</taxon>
        <taxon>Viridiplantae</taxon>
        <taxon>Streptophyta</taxon>
        <taxon>Embryophyta</taxon>
        <taxon>Tracheophyta</taxon>
        <taxon>Spermatophyta</taxon>
        <taxon>Magnoliopsida</taxon>
        <taxon>eudicotyledons</taxon>
        <taxon>Gunneridae</taxon>
        <taxon>Pentapetalae</taxon>
        <taxon>rosids</taxon>
        <taxon>malvids</taxon>
        <taxon>Malvales</taxon>
        <taxon>Malvaceae</taxon>
        <taxon>Malvoideae</taxon>
        <taxon>Gossypium</taxon>
    </lineage>
</organism>